<evidence type="ECO:0000313" key="3">
    <source>
        <dbReference type="EMBL" id="OXM43816.1"/>
    </source>
</evidence>
<dbReference type="Proteomes" id="UP000215563">
    <property type="component" value="Unassembled WGS sequence"/>
</dbReference>
<gene>
    <name evidence="3" type="ORF">CFP75_36885</name>
</gene>
<accession>A0A229RAZ4</accession>
<sequence length="718" mass="74391">MKRLAATVLSILFLALPALFGAVAQAQEQPRLRVDLDLLNPRVITTTSTTLTVTGRVTNIGDRPIRKLSLRLQQGTRLQNEQQIGDVLAGGKFKDQSATEFVDLAPDALEAGQSAALNLVVPLGQSSKLQFSKPGVYPLLVNVNGTPEFGGPERLAAVSLLMPVLGLPGKTPATRPSAPPSASLLWPIANSTVHVVSSPLGGPLTLSDERLADELSPGGRLDSLVAAARAAEADTKVSSSLCLAIDPDLVATVDGMSRGYQVVTGGGPAPGKGVDTAKNWLGQLKALVAGRCVVTLPFADADLTALTKVRAGDATDTALLSSAIGGAATIKNLLGIQPQDGVLWPGGVLDSQTAEAISKAGVKTVLTDSGRLQSDSPLSSGVTIEGTGLRAQPIDTLISSALNGSGGTQNGLGAIAFRAGLGGQPEGQERSRLLIAPPRHWTATGPELTTFLERMGDFYAAGLVKSTSLSDLLGEGPSGTASVNYNPQDLTAATSGDVTAKMSQIDNETLGLSSAMTMDSTKRVNPADVIAPVRLALIRAASTTWRGADANVATGNARGDLDAIRSQVTVERPKQTIALASGASPLPVFITNSLPVGVSVQVALKNNVGLRPTDETQLQAQMVPANSARNRLLPVEALRAGRFSVDVALTTPDGTPLGSAARFELTSTEYGAITIIITVTAAGALLLLSSRRIYRRIKDSRADRTNESTPRVTEDAQV</sequence>
<evidence type="ECO:0000256" key="2">
    <source>
        <dbReference type="SAM" id="SignalP"/>
    </source>
</evidence>
<feature type="signal peptide" evidence="2">
    <location>
        <begin position="1"/>
        <end position="26"/>
    </location>
</feature>
<comment type="caution">
    <text evidence="3">The sequence shown here is derived from an EMBL/GenBank/DDBJ whole genome shotgun (WGS) entry which is preliminary data.</text>
</comment>
<dbReference type="OrthoDB" id="3797035at2"/>
<dbReference type="Pfam" id="PF19516">
    <property type="entry name" value="DUF6049"/>
    <property type="match status" value="2"/>
</dbReference>
<dbReference type="RefSeq" id="WP_020632632.1">
    <property type="nucleotide sequence ID" value="NZ_KB913032.1"/>
</dbReference>
<name>A0A229RAZ4_AMYAL</name>
<dbReference type="AlphaFoldDB" id="A0A229RAZ4"/>
<evidence type="ECO:0000313" key="4">
    <source>
        <dbReference type="Proteomes" id="UP000215563"/>
    </source>
</evidence>
<keyword evidence="4" id="KW-1185">Reference proteome</keyword>
<keyword evidence="1" id="KW-1133">Transmembrane helix</keyword>
<proteinExistence type="predicted"/>
<protein>
    <submittedName>
        <fullName evidence="3">Glycoprotein</fullName>
    </submittedName>
</protein>
<dbReference type="EMBL" id="NMQU01000139">
    <property type="protein sequence ID" value="OXM43816.1"/>
    <property type="molecule type" value="Genomic_DNA"/>
</dbReference>
<feature type="transmembrane region" description="Helical" evidence="1">
    <location>
        <begin position="670"/>
        <end position="688"/>
    </location>
</feature>
<keyword evidence="2" id="KW-0732">Signal</keyword>
<feature type="chain" id="PRO_5011296623" evidence="2">
    <location>
        <begin position="27"/>
        <end position="718"/>
    </location>
</feature>
<keyword evidence="1" id="KW-0812">Transmembrane</keyword>
<organism evidence="3 4">
    <name type="scientific">Amycolatopsis alba DSM 44262</name>
    <dbReference type="NCBI Taxonomy" id="1125972"/>
    <lineage>
        <taxon>Bacteria</taxon>
        <taxon>Bacillati</taxon>
        <taxon>Actinomycetota</taxon>
        <taxon>Actinomycetes</taxon>
        <taxon>Pseudonocardiales</taxon>
        <taxon>Pseudonocardiaceae</taxon>
        <taxon>Amycolatopsis</taxon>
    </lineage>
</organism>
<evidence type="ECO:0000256" key="1">
    <source>
        <dbReference type="SAM" id="Phobius"/>
    </source>
</evidence>
<dbReference type="InterPro" id="IPR046112">
    <property type="entry name" value="DUF6049"/>
</dbReference>
<keyword evidence="1" id="KW-0472">Membrane</keyword>
<reference evidence="3 4" key="1">
    <citation type="submission" date="2017-07" db="EMBL/GenBank/DDBJ databases">
        <title>Amycolatopsis alba DSM 44262 Genome sequencing and assembly.</title>
        <authorList>
            <person name="Kaur N."/>
            <person name="Mayilraj S."/>
        </authorList>
    </citation>
    <scope>NUCLEOTIDE SEQUENCE [LARGE SCALE GENOMIC DNA]</scope>
    <source>
        <strain evidence="3 4">DSM 44262</strain>
    </source>
</reference>